<accession>A0A916UI45</accession>
<evidence type="ECO:0000256" key="1">
    <source>
        <dbReference type="ARBA" id="ARBA00001936"/>
    </source>
</evidence>
<dbReference type="GO" id="GO:0010945">
    <property type="term" value="F:coenzyme A diphosphatase activity"/>
    <property type="evidence" value="ECO:0007669"/>
    <property type="project" value="InterPro"/>
</dbReference>
<evidence type="ECO:0000256" key="2">
    <source>
        <dbReference type="ARBA" id="ARBA00001946"/>
    </source>
</evidence>
<evidence type="ECO:0000313" key="9">
    <source>
        <dbReference type="Proteomes" id="UP000637423"/>
    </source>
</evidence>
<dbReference type="EMBL" id="BMED01000002">
    <property type="protein sequence ID" value="GGC73737.1"/>
    <property type="molecule type" value="Genomic_DNA"/>
</dbReference>
<proteinExistence type="predicted"/>
<evidence type="ECO:0000256" key="3">
    <source>
        <dbReference type="ARBA" id="ARBA00022723"/>
    </source>
</evidence>
<evidence type="ECO:0000256" key="5">
    <source>
        <dbReference type="ARBA" id="ARBA00022842"/>
    </source>
</evidence>
<dbReference type="PANTHER" id="PTHR12992:SF11">
    <property type="entry name" value="MITOCHONDRIAL COENZYME A DIPHOSPHATASE NUDT8"/>
    <property type="match status" value="1"/>
</dbReference>
<dbReference type="Pfam" id="PF00293">
    <property type="entry name" value="NUDIX"/>
    <property type="match status" value="1"/>
</dbReference>
<dbReference type="SUPFAM" id="SSF55811">
    <property type="entry name" value="Nudix"/>
    <property type="match status" value="1"/>
</dbReference>
<comment type="cofactor">
    <cofactor evidence="1">
        <name>Mn(2+)</name>
        <dbReference type="ChEBI" id="CHEBI:29035"/>
    </cofactor>
</comment>
<evidence type="ECO:0000313" key="8">
    <source>
        <dbReference type="EMBL" id="GGC73737.1"/>
    </source>
</evidence>
<gene>
    <name evidence="8" type="ORF">GCM10011396_21180</name>
</gene>
<sequence>MAKLLFNPEQLPILSVADEGGIPEYRLTADWLRQHFLDLPAWAEETGDEQLLAAIETFRPASVLIPIVMREEGLSLLLTHRAAHLNDHAGQISFPGGRFEETDASPIETALREAEEEIGLDRQHVEVIGRLPEYKTGTGYQVTPIVALLHPPFELKADPFEVAEIFEVPLAFLMDAANHQRRAFHLPNGAGKRVFYAMPYQHHFIWGATAGMLRNLFHLLRA</sequence>
<protein>
    <submittedName>
        <fullName evidence="8">Coenzyme A pyrophosphatase</fullName>
    </submittedName>
</protein>
<dbReference type="CDD" id="cd03426">
    <property type="entry name" value="NUDIX_CoAse_Nudt7"/>
    <property type="match status" value="1"/>
</dbReference>
<name>A0A916UI45_9BURK</name>
<dbReference type="InterPro" id="IPR015797">
    <property type="entry name" value="NUDIX_hydrolase-like_dom_sf"/>
</dbReference>
<dbReference type="RefSeq" id="WP_188566025.1">
    <property type="nucleotide sequence ID" value="NZ_BMED01000002.1"/>
</dbReference>
<dbReference type="AlphaFoldDB" id="A0A916UI45"/>
<reference evidence="8" key="1">
    <citation type="journal article" date="2014" name="Int. J. Syst. Evol. Microbiol.">
        <title>Complete genome sequence of Corynebacterium casei LMG S-19264T (=DSM 44701T), isolated from a smear-ripened cheese.</title>
        <authorList>
            <consortium name="US DOE Joint Genome Institute (JGI-PGF)"/>
            <person name="Walter F."/>
            <person name="Albersmeier A."/>
            <person name="Kalinowski J."/>
            <person name="Ruckert C."/>
        </authorList>
    </citation>
    <scope>NUCLEOTIDE SEQUENCE</scope>
    <source>
        <strain evidence="8">CGMCC 1.10998</strain>
    </source>
</reference>
<organism evidence="8 9">
    <name type="scientific">Undibacterium terreum</name>
    <dbReference type="NCBI Taxonomy" id="1224302"/>
    <lineage>
        <taxon>Bacteria</taxon>
        <taxon>Pseudomonadati</taxon>
        <taxon>Pseudomonadota</taxon>
        <taxon>Betaproteobacteria</taxon>
        <taxon>Burkholderiales</taxon>
        <taxon>Oxalobacteraceae</taxon>
        <taxon>Undibacterium</taxon>
    </lineage>
</organism>
<dbReference type="GO" id="GO:0046872">
    <property type="term" value="F:metal ion binding"/>
    <property type="evidence" value="ECO:0007669"/>
    <property type="project" value="UniProtKB-KW"/>
</dbReference>
<dbReference type="NCBIfam" id="NF007980">
    <property type="entry name" value="PRK10707.1"/>
    <property type="match status" value="1"/>
</dbReference>
<dbReference type="PANTHER" id="PTHR12992">
    <property type="entry name" value="NUDIX HYDROLASE"/>
    <property type="match status" value="1"/>
</dbReference>
<keyword evidence="9" id="KW-1185">Reference proteome</keyword>
<feature type="domain" description="Nudix hydrolase" evidence="7">
    <location>
        <begin position="58"/>
        <end position="190"/>
    </location>
</feature>
<dbReference type="InterPro" id="IPR000086">
    <property type="entry name" value="NUDIX_hydrolase_dom"/>
</dbReference>
<dbReference type="Gene3D" id="3.90.79.10">
    <property type="entry name" value="Nucleoside Triphosphate Pyrophosphohydrolase"/>
    <property type="match status" value="1"/>
</dbReference>
<evidence type="ECO:0000256" key="6">
    <source>
        <dbReference type="ARBA" id="ARBA00023211"/>
    </source>
</evidence>
<keyword evidence="4" id="KW-0378">Hydrolase</keyword>
<keyword evidence="5" id="KW-0460">Magnesium</keyword>
<evidence type="ECO:0000256" key="4">
    <source>
        <dbReference type="ARBA" id="ARBA00022801"/>
    </source>
</evidence>
<dbReference type="InterPro" id="IPR045121">
    <property type="entry name" value="CoAse"/>
</dbReference>
<evidence type="ECO:0000259" key="7">
    <source>
        <dbReference type="PROSITE" id="PS51462"/>
    </source>
</evidence>
<comment type="caution">
    <text evidence="8">The sequence shown here is derived from an EMBL/GenBank/DDBJ whole genome shotgun (WGS) entry which is preliminary data.</text>
</comment>
<reference evidence="8" key="2">
    <citation type="submission" date="2020-09" db="EMBL/GenBank/DDBJ databases">
        <authorList>
            <person name="Sun Q."/>
            <person name="Zhou Y."/>
        </authorList>
    </citation>
    <scope>NUCLEOTIDE SEQUENCE</scope>
    <source>
        <strain evidence="8">CGMCC 1.10998</strain>
    </source>
</reference>
<dbReference type="Proteomes" id="UP000637423">
    <property type="component" value="Unassembled WGS sequence"/>
</dbReference>
<keyword evidence="6" id="KW-0464">Manganese</keyword>
<keyword evidence="3" id="KW-0479">Metal-binding</keyword>
<comment type="cofactor">
    <cofactor evidence="2">
        <name>Mg(2+)</name>
        <dbReference type="ChEBI" id="CHEBI:18420"/>
    </cofactor>
</comment>
<dbReference type="PROSITE" id="PS51462">
    <property type="entry name" value="NUDIX"/>
    <property type="match status" value="1"/>
</dbReference>